<evidence type="ECO:0000256" key="6">
    <source>
        <dbReference type="ARBA" id="ARBA00022833"/>
    </source>
</evidence>
<gene>
    <name evidence="9" type="primary">manA</name>
    <name evidence="9" type="ORF">QP029_07055</name>
</gene>
<dbReference type="RefSeq" id="WP_284876077.1">
    <property type="nucleotide sequence ID" value="NZ_CP126970.1"/>
</dbReference>
<dbReference type="GO" id="GO:0004476">
    <property type="term" value="F:mannose-6-phosphate isomerase activity"/>
    <property type="evidence" value="ECO:0007669"/>
    <property type="project" value="UniProtKB-EC"/>
</dbReference>
<evidence type="ECO:0000256" key="7">
    <source>
        <dbReference type="ARBA" id="ARBA00023235"/>
    </source>
</evidence>
<evidence type="ECO:0000313" key="10">
    <source>
        <dbReference type="Proteomes" id="UP001238805"/>
    </source>
</evidence>
<dbReference type="EMBL" id="CP126970">
    <property type="protein sequence ID" value="WIM71511.1"/>
    <property type="molecule type" value="Genomic_DNA"/>
</dbReference>
<keyword evidence="6" id="KW-0862">Zinc</keyword>
<organism evidence="9 10">
    <name type="scientific">Corynebacterium suedekumii</name>
    <dbReference type="NCBI Taxonomy" id="3049801"/>
    <lineage>
        <taxon>Bacteria</taxon>
        <taxon>Bacillati</taxon>
        <taxon>Actinomycetota</taxon>
        <taxon>Actinomycetes</taxon>
        <taxon>Mycobacteriales</taxon>
        <taxon>Corynebacteriaceae</taxon>
        <taxon>Corynebacterium</taxon>
    </lineage>
</organism>
<dbReference type="PRINTS" id="PR00714">
    <property type="entry name" value="MAN6PISMRASE"/>
</dbReference>
<name>A0ABY8VR62_9CORY</name>
<comment type="similarity">
    <text evidence="3">Belongs to the mannose-6-phosphate isomerase type 1 family.</text>
</comment>
<dbReference type="InterPro" id="IPR016305">
    <property type="entry name" value="Mannose-6-P_Isomerase"/>
</dbReference>
<dbReference type="Pfam" id="PF20511">
    <property type="entry name" value="PMI_typeI_cat"/>
    <property type="match status" value="1"/>
</dbReference>
<feature type="domain" description="Phosphomannose isomerase type I catalytic" evidence="8">
    <location>
        <begin position="1"/>
        <end position="147"/>
    </location>
</feature>
<evidence type="ECO:0000256" key="4">
    <source>
        <dbReference type="ARBA" id="ARBA00011956"/>
    </source>
</evidence>
<keyword evidence="5" id="KW-0479">Metal-binding</keyword>
<dbReference type="Proteomes" id="UP001238805">
    <property type="component" value="Chromosome"/>
</dbReference>
<dbReference type="PANTHER" id="PTHR10309">
    <property type="entry name" value="MANNOSE-6-PHOSPHATE ISOMERASE"/>
    <property type="match status" value="1"/>
</dbReference>
<dbReference type="InterPro" id="IPR001250">
    <property type="entry name" value="Man6P_Isoase-1"/>
</dbReference>
<dbReference type="PIRSF" id="PIRSF001480">
    <property type="entry name" value="Mannose-6-phosphate_isomerase"/>
    <property type="match status" value="1"/>
</dbReference>
<evidence type="ECO:0000256" key="3">
    <source>
        <dbReference type="ARBA" id="ARBA00010772"/>
    </source>
</evidence>
<keyword evidence="10" id="KW-1185">Reference proteome</keyword>
<dbReference type="InterPro" id="IPR011051">
    <property type="entry name" value="RmlC_Cupin_sf"/>
</dbReference>
<dbReference type="Gene3D" id="1.10.441.10">
    <property type="entry name" value="Phosphomannose Isomerase, domain 2"/>
    <property type="match status" value="1"/>
</dbReference>
<dbReference type="Gene3D" id="2.60.120.10">
    <property type="entry name" value="Jelly Rolls"/>
    <property type="match status" value="2"/>
</dbReference>
<dbReference type="CDD" id="cd07011">
    <property type="entry name" value="cupin_PMI_type_I_N"/>
    <property type="match status" value="1"/>
</dbReference>
<comment type="cofactor">
    <cofactor evidence="2">
        <name>Zn(2+)</name>
        <dbReference type="ChEBI" id="CHEBI:29105"/>
    </cofactor>
</comment>
<keyword evidence="7 9" id="KW-0413">Isomerase</keyword>
<evidence type="ECO:0000256" key="5">
    <source>
        <dbReference type="ARBA" id="ARBA00022723"/>
    </source>
</evidence>
<evidence type="ECO:0000256" key="1">
    <source>
        <dbReference type="ARBA" id="ARBA00000757"/>
    </source>
</evidence>
<accession>A0ABY8VR62</accession>
<dbReference type="SUPFAM" id="SSF51182">
    <property type="entry name" value="RmlC-like cupins"/>
    <property type="match status" value="1"/>
</dbReference>
<sequence>MQQLTGVLRTYPWGSRTLIPQLRGLPVPSDRPEAELWFGAHPGAPSTIDGTPLTDIIAADPDAALGPRVRAEHGDGLPFLLKLLAAAEPLSLQAHPSAEQAEEGYAREDHQGIPLGAGNRNYKDPSHKPELIVALTEFDAMAGFRPLEQTRELFDVLSCPQLDRYLTILDPANEADSLRGLFTTWITIPGSARTELIDAVVTAAADHLDRDDWISGVLRTVLELQDRYPGDIGVLGALLLNHVTLQPGEAIYLDAGQLHAYVRGLGVEVMANSDNVLRGGLTSKYVDVPELVRVLDFTSLSELIVEPEDGEYPVPVPEFRLTRREVTDAAPWTIDHDGPAIALCTAGKVMVGDIELNPGDAAWIPAADGPVTATAAESAEVFIACA</sequence>
<dbReference type="EC" id="5.3.1.8" evidence="4"/>
<proteinExistence type="inferred from homology"/>
<dbReference type="InterPro" id="IPR014710">
    <property type="entry name" value="RmlC-like_jellyroll"/>
</dbReference>
<evidence type="ECO:0000313" key="9">
    <source>
        <dbReference type="EMBL" id="WIM71511.1"/>
    </source>
</evidence>
<reference evidence="9 10" key="1">
    <citation type="submission" date="2023-05" db="EMBL/GenBank/DDBJ databases">
        <title>Corynebacterium suedekumii sp. nov. and Corynebacterium breve sp. nov. isolated from raw cow's milk.</title>
        <authorList>
            <person name="Baer M.K."/>
            <person name="Mehl L."/>
            <person name="Hellmuth R."/>
            <person name="Marke G."/>
            <person name="Lipski A."/>
        </authorList>
    </citation>
    <scope>NUCLEOTIDE SEQUENCE [LARGE SCALE GENOMIC DNA]</scope>
    <source>
        <strain evidence="9 10">LM112</strain>
    </source>
</reference>
<protein>
    <recommendedName>
        <fullName evidence="4">mannose-6-phosphate isomerase</fullName>
        <ecNumber evidence="4">5.3.1.8</ecNumber>
    </recommendedName>
</protein>
<evidence type="ECO:0000256" key="2">
    <source>
        <dbReference type="ARBA" id="ARBA00001947"/>
    </source>
</evidence>
<evidence type="ECO:0000259" key="8">
    <source>
        <dbReference type="Pfam" id="PF20511"/>
    </source>
</evidence>
<dbReference type="InterPro" id="IPR046457">
    <property type="entry name" value="PMI_typeI_cat"/>
</dbReference>
<dbReference type="PANTHER" id="PTHR10309:SF0">
    <property type="entry name" value="MANNOSE-6-PHOSPHATE ISOMERASE"/>
    <property type="match status" value="1"/>
</dbReference>
<comment type="catalytic activity">
    <reaction evidence="1">
        <text>D-mannose 6-phosphate = D-fructose 6-phosphate</text>
        <dbReference type="Rhea" id="RHEA:12356"/>
        <dbReference type="ChEBI" id="CHEBI:58735"/>
        <dbReference type="ChEBI" id="CHEBI:61527"/>
        <dbReference type="EC" id="5.3.1.8"/>
    </reaction>
</comment>
<dbReference type="NCBIfam" id="TIGR00218">
    <property type="entry name" value="manA"/>
    <property type="match status" value="1"/>
</dbReference>